<feature type="transmembrane region" description="Helical" evidence="7">
    <location>
        <begin position="253"/>
        <end position="268"/>
    </location>
</feature>
<dbReference type="InterPro" id="IPR010656">
    <property type="entry name" value="DctM"/>
</dbReference>
<evidence type="ECO:0000256" key="5">
    <source>
        <dbReference type="ARBA" id="ARBA00022989"/>
    </source>
</evidence>
<dbReference type="NCBIfam" id="TIGR00786">
    <property type="entry name" value="dctM"/>
    <property type="match status" value="1"/>
</dbReference>
<dbReference type="EMBL" id="RRCT01000001">
    <property type="protein sequence ID" value="RQW76034.1"/>
    <property type="molecule type" value="Genomic_DNA"/>
</dbReference>
<comment type="caution">
    <text evidence="9">The sequence shown here is derived from an EMBL/GenBank/DDBJ whole genome shotgun (WGS) entry which is preliminary data.</text>
</comment>
<dbReference type="PANTHER" id="PTHR33362:SF7">
    <property type="entry name" value="SLL1103 PROTEIN"/>
    <property type="match status" value="1"/>
</dbReference>
<evidence type="ECO:0000256" key="7">
    <source>
        <dbReference type="SAM" id="Phobius"/>
    </source>
</evidence>
<evidence type="ECO:0000256" key="6">
    <source>
        <dbReference type="ARBA" id="ARBA00023136"/>
    </source>
</evidence>
<gene>
    <name evidence="9" type="ORF">EBB45_00305</name>
</gene>
<feature type="transmembrane region" description="Helical" evidence="7">
    <location>
        <begin position="313"/>
        <end position="337"/>
    </location>
</feature>
<evidence type="ECO:0000256" key="4">
    <source>
        <dbReference type="ARBA" id="ARBA00022692"/>
    </source>
</evidence>
<keyword evidence="4 7" id="KW-0812">Transmembrane</keyword>
<feature type="transmembrane region" description="Helical" evidence="7">
    <location>
        <begin position="144"/>
        <end position="167"/>
    </location>
</feature>
<feature type="transmembrane region" description="Helical" evidence="7">
    <location>
        <begin position="413"/>
        <end position="435"/>
    </location>
</feature>
<dbReference type="PIRSF" id="PIRSF006066">
    <property type="entry name" value="HI0050"/>
    <property type="match status" value="1"/>
</dbReference>
<sequence>MIEDIFLIIMFVGLFAALLTGHPMAFAMGGIAVLLSVIGWGPESISIFVNMVYTSMNNYTLIAIPLFVLMGNFLSYSGIANGLFESLRFSLGRLPGGLAIAVVIVSTIFAATTGVVGASVVTIGMLSIPVLLKYGYDQKLTTGVVAAGGTLGILIPPSIMLVVMASYAQVSVGDLFKTAIVPGLLLSLCYAIYVLFICWKNPSLGPAISKEELATVSTSEMIKNFIVSSVPMTLLIVAVLVTIYTGVATPTEASGVGAAVALLLTIFYKQFNMKMLKEAVYDTAKTTAMVLFIIIGADAFTSMFLGLNGDQTIHHIIESLGLSGTAIFVALIAAAFILGIFMEWPGIVSILFPIFIPLLKLYDFNLVWVITCVAVALQTSFLTPPVGGSLFYLKGIVPKEIKMGTIYRGVTPFVFIMLFVLVLIMVFPELIMWMIDDQ</sequence>
<dbReference type="GO" id="GO:0022857">
    <property type="term" value="F:transmembrane transporter activity"/>
    <property type="evidence" value="ECO:0007669"/>
    <property type="project" value="TreeGrafter"/>
</dbReference>
<dbReference type="PANTHER" id="PTHR33362">
    <property type="entry name" value="SIALIC ACID TRAP TRANSPORTER PERMEASE PROTEIN SIAT-RELATED"/>
    <property type="match status" value="1"/>
</dbReference>
<evidence type="ECO:0000256" key="3">
    <source>
        <dbReference type="ARBA" id="ARBA00022519"/>
    </source>
</evidence>
<dbReference type="Proteomes" id="UP000274033">
    <property type="component" value="Unassembled WGS sequence"/>
</dbReference>
<dbReference type="GO" id="GO:0005886">
    <property type="term" value="C:plasma membrane"/>
    <property type="evidence" value="ECO:0007669"/>
    <property type="project" value="UniProtKB-SubCell"/>
</dbReference>
<dbReference type="OrthoDB" id="9785600at2"/>
<feature type="transmembrane region" description="Helical" evidence="7">
    <location>
        <begin position="6"/>
        <end position="38"/>
    </location>
</feature>
<feature type="transmembrane region" description="Helical" evidence="7">
    <location>
        <begin position="59"/>
        <end position="79"/>
    </location>
</feature>
<keyword evidence="5 7" id="KW-1133">Transmembrane helix</keyword>
<feature type="transmembrane region" description="Helical" evidence="7">
    <location>
        <begin position="99"/>
        <end position="132"/>
    </location>
</feature>
<evidence type="ECO:0000256" key="1">
    <source>
        <dbReference type="ARBA" id="ARBA00004429"/>
    </source>
</evidence>
<organism evidence="9 10">
    <name type="scientific">Lysinibacillus composti</name>
    <dbReference type="NCBI Taxonomy" id="720633"/>
    <lineage>
        <taxon>Bacteria</taxon>
        <taxon>Bacillati</taxon>
        <taxon>Bacillota</taxon>
        <taxon>Bacilli</taxon>
        <taxon>Bacillales</taxon>
        <taxon>Bacillaceae</taxon>
        <taxon>Lysinibacillus</taxon>
    </lineage>
</organism>
<accession>A0A3N9UJ71</accession>
<feature type="transmembrane region" description="Helical" evidence="7">
    <location>
        <begin position="225"/>
        <end position="247"/>
    </location>
</feature>
<comment type="subcellular location">
    <subcellularLocation>
        <location evidence="1">Cell inner membrane</location>
        <topology evidence="1">Multi-pass membrane protein</topology>
    </subcellularLocation>
</comment>
<evidence type="ECO:0000259" key="8">
    <source>
        <dbReference type="Pfam" id="PF06808"/>
    </source>
</evidence>
<feature type="transmembrane region" description="Helical" evidence="7">
    <location>
        <begin position="368"/>
        <end position="393"/>
    </location>
</feature>
<dbReference type="RefSeq" id="WP_124761471.1">
    <property type="nucleotide sequence ID" value="NZ_JAFBDY010000001.1"/>
</dbReference>
<name>A0A3N9UJ71_9BACI</name>
<reference evidence="9 10" key="1">
    <citation type="journal article" date="2013" name="J. Microbiol.">
        <title>Lysinibacillus chungkukjangi sp. nov., isolated from Chungkukjang, Korean fermented soybean food.</title>
        <authorList>
            <person name="Kim S.J."/>
            <person name="Jang Y.H."/>
            <person name="Hamada M."/>
            <person name="Ahn J.H."/>
            <person name="Weon H.Y."/>
            <person name="Suzuki K."/>
            <person name="Whang K.S."/>
            <person name="Kwon S.W."/>
        </authorList>
    </citation>
    <scope>NUCLEOTIDE SEQUENCE [LARGE SCALE GENOMIC DNA]</scope>
    <source>
        <strain evidence="9 10">MCCC 1A12701</strain>
    </source>
</reference>
<feature type="transmembrane region" description="Helical" evidence="7">
    <location>
        <begin position="344"/>
        <end position="362"/>
    </location>
</feature>
<dbReference type="Pfam" id="PF06808">
    <property type="entry name" value="DctM"/>
    <property type="match status" value="1"/>
</dbReference>
<feature type="transmembrane region" description="Helical" evidence="7">
    <location>
        <begin position="288"/>
        <end position="307"/>
    </location>
</feature>
<keyword evidence="3" id="KW-0997">Cell inner membrane</keyword>
<keyword evidence="2" id="KW-1003">Cell membrane</keyword>
<keyword evidence="6 7" id="KW-0472">Membrane</keyword>
<evidence type="ECO:0000256" key="2">
    <source>
        <dbReference type="ARBA" id="ARBA00022475"/>
    </source>
</evidence>
<keyword evidence="10" id="KW-1185">Reference proteome</keyword>
<dbReference type="AlphaFoldDB" id="A0A3N9UJ71"/>
<protein>
    <submittedName>
        <fullName evidence="9">TRAP transporter large permease subunit</fullName>
    </submittedName>
</protein>
<evidence type="ECO:0000313" key="9">
    <source>
        <dbReference type="EMBL" id="RQW76034.1"/>
    </source>
</evidence>
<feature type="domain" description="TRAP C4-dicarboxylate transport system permease DctM subunit" evidence="8">
    <location>
        <begin position="11"/>
        <end position="430"/>
    </location>
</feature>
<evidence type="ECO:0000313" key="10">
    <source>
        <dbReference type="Proteomes" id="UP000274033"/>
    </source>
</evidence>
<proteinExistence type="predicted"/>
<feature type="transmembrane region" description="Helical" evidence="7">
    <location>
        <begin position="179"/>
        <end position="199"/>
    </location>
</feature>
<dbReference type="InterPro" id="IPR004681">
    <property type="entry name" value="TRAP_DctM"/>
</dbReference>